<dbReference type="GeneID" id="108083980"/>
<feature type="compositionally biased region" description="Basic and acidic residues" evidence="1">
    <location>
        <begin position="491"/>
        <end position="522"/>
    </location>
</feature>
<feature type="compositionally biased region" description="Basic residues" evidence="1">
    <location>
        <begin position="596"/>
        <end position="613"/>
    </location>
</feature>
<feature type="region of interest" description="Disordered" evidence="1">
    <location>
        <begin position="469"/>
        <end position="541"/>
    </location>
</feature>
<evidence type="ECO:0000256" key="3">
    <source>
        <dbReference type="SAM" id="SignalP"/>
    </source>
</evidence>
<feature type="chain" id="PRO_5028011463" evidence="3">
    <location>
        <begin position="20"/>
        <end position="693"/>
    </location>
</feature>
<feature type="region of interest" description="Disordered" evidence="1">
    <location>
        <begin position="392"/>
        <end position="428"/>
    </location>
</feature>
<dbReference type="AlphaFoldDB" id="A0A6P4J3L6"/>
<feature type="compositionally biased region" description="Polar residues" evidence="1">
    <location>
        <begin position="617"/>
        <end position="627"/>
    </location>
</feature>
<feature type="signal peptide" evidence="3">
    <location>
        <begin position="1"/>
        <end position="19"/>
    </location>
</feature>
<keyword evidence="2" id="KW-0812">Transmembrane</keyword>
<dbReference type="OrthoDB" id="6614503at2759"/>
<keyword evidence="2" id="KW-0472">Membrane</keyword>
<protein>
    <submittedName>
        <fullName evidence="5">Uncharacterized protein isoform X1</fullName>
    </submittedName>
</protein>
<dbReference type="Proteomes" id="UP001652661">
    <property type="component" value="Chromosome 3R"/>
</dbReference>
<accession>A0A6P4J3L6</accession>
<evidence type="ECO:0000313" key="4">
    <source>
        <dbReference type="Proteomes" id="UP001652661"/>
    </source>
</evidence>
<keyword evidence="3" id="KW-0732">Signal</keyword>
<sequence>MNFHVLSWLLFFLAPGGCPIYSINVSTQEVPTSAFQNEMTLHTMISSELQQFRDNINEAGSSKNRNFVSKISKELSKAARSPVTPETGATFLGTNLFDSQRKTCFSVEEIALMSARRTLEQLVPKSFPNCMLSDSVVHMLIRFVNTVNRIVQEMSDEGTRRLPQRAFYDALGGYLRHHLVPAAQVSYYGGRLKLKTMQCLLKIKRQSYVVLNTNGNAWRSPAKDIMCQFKGSKIEPINLEGSKFEDGAASCSQLDQSSVSQDLDQGQMIVPLPQLEPVDSEGYLSNIFLPFRQRRIYNLRSPTCSCVLVRFFKIVTSCHRFQGKSQANYNNKLLNWIRENVHSHYIDEMFYPGLGGILRIQETLLHLAKEQEDCKDDDKSCYAAETRKVSRSARAWQEDPEQNQEEQQQDVAPDEQENGPAHDQEHEECRECESSSSLIWFIAALLVLLLLIILLVICCCMRRGRKRKDKVKSSPSDVEAPPSSKAQRPKSTKEQPKSPKEQPKEQPKSPKDQPKSVKDRSKAGQNTYYGGHDDQGSTSSLNCQLHKKCLPTKFSVKKGNSYYRIISEESSPQRQLVSLSSNQYDLTPSSEIGGRGSKRNQKQRKSKENKKKVRNEGGSSQSRTVKSSVDREGSPPPERRKASRVKIVDTDDSSYNPRRHIKKPDETRLRGGTPSSLHSIKDTPSWETTFEDV</sequence>
<reference evidence="5" key="1">
    <citation type="submission" date="2025-08" db="UniProtKB">
        <authorList>
            <consortium name="RefSeq"/>
        </authorList>
    </citation>
    <scope>IDENTIFICATION</scope>
    <source>
        <strain evidence="5">14028-0561.14</strain>
        <tissue evidence="5">Whole fly</tissue>
    </source>
</reference>
<dbReference type="RefSeq" id="XP_017035480.1">
    <property type="nucleotide sequence ID" value="XM_017179991.3"/>
</dbReference>
<feature type="compositionally biased region" description="Polar residues" evidence="1">
    <location>
        <begin position="568"/>
        <end position="590"/>
    </location>
</feature>
<evidence type="ECO:0000256" key="1">
    <source>
        <dbReference type="SAM" id="MobiDB-lite"/>
    </source>
</evidence>
<feature type="region of interest" description="Disordered" evidence="1">
    <location>
        <begin position="567"/>
        <end position="693"/>
    </location>
</feature>
<evidence type="ECO:0000313" key="5">
    <source>
        <dbReference type="RefSeq" id="XP_017035480.1"/>
    </source>
</evidence>
<name>A0A6P4J3L6_DROKI</name>
<keyword evidence="2" id="KW-1133">Transmembrane helix</keyword>
<feature type="compositionally biased region" description="Acidic residues" evidence="1">
    <location>
        <begin position="398"/>
        <end position="417"/>
    </location>
</feature>
<gene>
    <name evidence="5" type="primary">LOC108083980</name>
</gene>
<keyword evidence="4" id="KW-1185">Reference proteome</keyword>
<evidence type="ECO:0000256" key="2">
    <source>
        <dbReference type="SAM" id="Phobius"/>
    </source>
</evidence>
<organism evidence="4 5">
    <name type="scientific">Drosophila kikkawai</name>
    <name type="common">Fruit fly</name>
    <dbReference type="NCBI Taxonomy" id="30033"/>
    <lineage>
        <taxon>Eukaryota</taxon>
        <taxon>Metazoa</taxon>
        <taxon>Ecdysozoa</taxon>
        <taxon>Arthropoda</taxon>
        <taxon>Hexapoda</taxon>
        <taxon>Insecta</taxon>
        <taxon>Pterygota</taxon>
        <taxon>Neoptera</taxon>
        <taxon>Endopterygota</taxon>
        <taxon>Diptera</taxon>
        <taxon>Brachycera</taxon>
        <taxon>Muscomorpha</taxon>
        <taxon>Ephydroidea</taxon>
        <taxon>Drosophilidae</taxon>
        <taxon>Drosophila</taxon>
        <taxon>Sophophora</taxon>
    </lineage>
</organism>
<proteinExistence type="predicted"/>
<feature type="compositionally biased region" description="Basic and acidic residues" evidence="1">
    <location>
        <begin position="628"/>
        <end position="640"/>
    </location>
</feature>
<feature type="transmembrane region" description="Helical" evidence="2">
    <location>
        <begin position="438"/>
        <end position="460"/>
    </location>
</feature>